<gene>
    <name evidence="1" type="ORF">CLTHE_21600</name>
</gene>
<dbReference type="Proteomes" id="UP000191448">
    <property type="component" value="Unassembled WGS sequence"/>
</dbReference>
<evidence type="ECO:0000313" key="1">
    <source>
        <dbReference type="EMBL" id="OPX47152.1"/>
    </source>
</evidence>
<accession>A0A1V4STG2</accession>
<evidence type="ECO:0000313" key="2">
    <source>
        <dbReference type="Proteomes" id="UP000191448"/>
    </source>
</evidence>
<reference evidence="1 2" key="1">
    <citation type="submission" date="2016-02" db="EMBL/GenBank/DDBJ databases">
        <title>Genome sequence of Clostridium thermobutyricum DSM 4928.</title>
        <authorList>
            <person name="Poehlein A."/>
            <person name="Daniel R."/>
        </authorList>
    </citation>
    <scope>NUCLEOTIDE SEQUENCE [LARGE SCALE GENOMIC DNA]</scope>
    <source>
        <strain evidence="1 2">DSM 4928</strain>
    </source>
</reference>
<dbReference type="RefSeq" id="WP_002597770.1">
    <property type="nucleotide sequence ID" value="NZ_LTAY01000057.1"/>
</dbReference>
<protein>
    <submittedName>
        <fullName evidence="1">Uncharacterized protein</fullName>
    </submittedName>
</protein>
<name>A0A1V4STG2_9CLOT</name>
<dbReference type="EMBL" id="LTAY01000057">
    <property type="protein sequence ID" value="OPX47152.1"/>
    <property type="molecule type" value="Genomic_DNA"/>
</dbReference>
<comment type="caution">
    <text evidence="1">The sequence shown here is derived from an EMBL/GenBank/DDBJ whole genome shotgun (WGS) entry which is preliminary data.</text>
</comment>
<proteinExistence type="predicted"/>
<sequence length="105" mass="12582">MIKDIYYNKMESFLKAQDAKNKALKLGRKVTKMDTEINLLLLRYMASKSGQDLYDLALECEKYLNLNLKYVYDSIPIYFTYKVNRPFYESEEYKKYIESVSIKED</sequence>
<organism evidence="1 2">
    <name type="scientific">Clostridium thermobutyricum DSM 4928</name>
    <dbReference type="NCBI Taxonomy" id="1121339"/>
    <lineage>
        <taxon>Bacteria</taxon>
        <taxon>Bacillati</taxon>
        <taxon>Bacillota</taxon>
        <taxon>Clostridia</taxon>
        <taxon>Eubacteriales</taxon>
        <taxon>Clostridiaceae</taxon>
        <taxon>Clostridium</taxon>
    </lineage>
</organism>
<dbReference type="AlphaFoldDB" id="A0A1V4STG2"/>